<dbReference type="Gene3D" id="2.40.160.130">
    <property type="entry name" value="Capsule assembly protein Wzi"/>
    <property type="match status" value="1"/>
</dbReference>
<evidence type="ECO:0000313" key="1">
    <source>
        <dbReference type="EMBL" id="SIN81372.1"/>
    </source>
</evidence>
<dbReference type="EMBL" id="FSRC01000001">
    <property type="protein sequence ID" value="SIN81372.1"/>
    <property type="molecule type" value="Genomic_DNA"/>
</dbReference>
<evidence type="ECO:0000313" key="2">
    <source>
        <dbReference type="Proteomes" id="UP000185221"/>
    </source>
</evidence>
<dbReference type="STRING" id="226505.SAMN05444394_2047"/>
<keyword evidence="2" id="KW-1185">Reference proteome</keyword>
<sequence length="575" mass="67133">MFKKAENGLNRSKLRFGVLLLFMLFSYYEDAQAQILNADFPVLEQYLRRQQLLGEFPLHQSFTLRPIRFDGRDSTGATNTVSEILTGISKIENPQKRINILPLISTTEINTKRPYGWGNKGLIPNVGIQTYLSVGVYARFKFLEIQFQPEFSYSQNKPFDGFEAQFSGFENYSRYFYWNNGDNPERFGNESIHRFWWGQSSVNILMGPMALGVSTQNIWWGPGQFNSLIFSDNSEGFPHLSLSTRRPLKTVVGNFEMQVIMGRLEDSGLFPSQNEVLNRRYFRRFDGDWRYLNGLKINYNPSFLKNFFLGFSRTFHQYSKYMGDSFKDYFPVFEVFQKKTLFENGNSITYDGRGQDQQVSLSMRYVVPKANFEIYAEYGRRDHAYNWRDFILNPDHARAYLFGFQKLFPIPERNSFLQVRGEMTQQQESVNRYVRYPGLIGNQTWNTHGLARAFGNYGENLGVGIGVGSNVQTLEITEVKGMMKRGILLERLENNQDYFFRAFGQNPEKKPWVDLSFGLLWDQRFDRLVLSGKAQFVKAHNYQWQSKGISTDDYPNGRKVFSFYGNLNIIYQLKK</sequence>
<proteinExistence type="predicted"/>
<reference evidence="2" key="1">
    <citation type="submission" date="2016-11" db="EMBL/GenBank/DDBJ databases">
        <authorList>
            <person name="Varghese N."/>
            <person name="Submissions S."/>
        </authorList>
    </citation>
    <scope>NUCLEOTIDE SEQUENCE [LARGE SCALE GENOMIC DNA]</scope>
    <source>
        <strain evidence="2">DSM 15292</strain>
    </source>
</reference>
<dbReference type="Proteomes" id="UP000185221">
    <property type="component" value="Unassembled WGS sequence"/>
</dbReference>
<dbReference type="RefSeq" id="WP_074224712.1">
    <property type="nucleotide sequence ID" value="NZ_FSRC01000001.1"/>
</dbReference>
<name>A0A1N6EEA3_9BACT</name>
<organism evidence="1 2">
    <name type="scientific">Algoriphagus halophilus</name>
    <dbReference type="NCBI Taxonomy" id="226505"/>
    <lineage>
        <taxon>Bacteria</taxon>
        <taxon>Pseudomonadati</taxon>
        <taxon>Bacteroidota</taxon>
        <taxon>Cytophagia</taxon>
        <taxon>Cytophagales</taxon>
        <taxon>Cyclobacteriaceae</taxon>
        <taxon>Algoriphagus</taxon>
    </lineage>
</organism>
<protein>
    <submittedName>
        <fullName evidence="1">Capsule assembly protein Wzi</fullName>
    </submittedName>
</protein>
<dbReference type="InterPro" id="IPR038636">
    <property type="entry name" value="Wzi_sf"/>
</dbReference>
<accession>A0A1N6EEA3</accession>
<dbReference type="InterPro" id="IPR026950">
    <property type="entry name" value="Caps_assemb_Wzi"/>
</dbReference>
<dbReference type="AlphaFoldDB" id="A0A1N6EEA3"/>
<gene>
    <name evidence="1" type="ORF">SAMN05444394_2047</name>
</gene>
<dbReference type="Pfam" id="PF14052">
    <property type="entry name" value="Caps_assemb_Wzi"/>
    <property type="match status" value="1"/>
</dbReference>